<evidence type="ECO:0000313" key="4">
    <source>
        <dbReference type="EMBL" id="MFC6294805.1"/>
    </source>
</evidence>
<dbReference type="InterPro" id="IPR001296">
    <property type="entry name" value="Glyco_trans_1"/>
</dbReference>
<keyword evidence="5" id="KW-1185">Reference proteome</keyword>
<organism evidence="4 5">
    <name type="scientific">Lactiplantibacillus daoliensis</name>
    <dbReference type="NCBI Taxonomy" id="2559916"/>
    <lineage>
        <taxon>Bacteria</taxon>
        <taxon>Bacillati</taxon>
        <taxon>Bacillota</taxon>
        <taxon>Bacilli</taxon>
        <taxon>Lactobacillales</taxon>
        <taxon>Lactobacillaceae</taxon>
        <taxon>Lactiplantibacillus</taxon>
    </lineage>
</organism>
<reference evidence="5" key="1">
    <citation type="journal article" date="2019" name="Int. J. Syst. Evol. Microbiol.">
        <title>The Global Catalogue of Microorganisms (GCM) 10K type strain sequencing project: providing services to taxonomists for standard genome sequencing and annotation.</title>
        <authorList>
            <consortium name="The Broad Institute Genomics Platform"/>
            <consortium name="The Broad Institute Genome Sequencing Center for Infectious Disease"/>
            <person name="Wu L."/>
            <person name="Ma J."/>
        </authorList>
    </citation>
    <scope>NUCLEOTIDE SEQUENCE [LARGE SCALE GENOMIC DNA]</scope>
    <source>
        <strain evidence="5">CCM 8934</strain>
    </source>
</reference>
<dbReference type="PANTHER" id="PTHR12526">
    <property type="entry name" value="GLYCOSYLTRANSFERASE"/>
    <property type="match status" value="1"/>
</dbReference>
<dbReference type="SUPFAM" id="SSF53756">
    <property type="entry name" value="UDP-Glycosyltransferase/glycogen phosphorylase"/>
    <property type="match status" value="1"/>
</dbReference>
<dbReference type="PANTHER" id="PTHR12526:SF629">
    <property type="entry name" value="TEICHURONIC ACID BIOSYNTHESIS GLYCOSYLTRANSFERASE TUAH-RELATED"/>
    <property type="match status" value="1"/>
</dbReference>
<comment type="caution">
    <text evidence="4">The sequence shown here is derived from an EMBL/GenBank/DDBJ whole genome shotgun (WGS) entry which is preliminary data.</text>
</comment>
<dbReference type="Gene3D" id="3.40.50.2000">
    <property type="entry name" value="Glycogen Phosphorylase B"/>
    <property type="match status" value="3"/>
</dbReference>
<dbReference type="Proteomes" id="UP001596227">
    <property type="component" value="Unassembled WGS sequence"/>
</dbReference>
<proteinExistence type="predicted"/>
<dbReference type="RefSeq" id="WP_137606545.1">
    <property type="nucleotide sequence ID" value="NZ_BJDH01000002.1"/>
</dbReference>
<protein>
    <submittedName>
        <fullName evidence="4">Glycosyltransferase</fullName>
        <ecNumber evidence="4">2.4.-.-</ecNumber>
    </submittedName>
</protein>
<name>A0ABW1UFC2_9LACO</name>
<evidence type="ECO:0000256" key="1">
    <source>
        <dbReference type="ARBA" id="ARBA00022676"/>
    </source>
</evidence>
<sequence>MYFFITTKIDSTPSAIEIAMIQRQRLFTKHRVPSLIVTRNYVRDLHKNMRAVGLDDDFLVNMYDYFQGTTDYEGEGLTPANYPRVNGETLELINKNEFDVVQRGIRQKALILNGKGNIDYVNVFNPQGAVSRRDYYDTRGFLSVAQYFDQNQNIVLEQHCNLKHEPVLETYFRPNAKKQPIATHQRLLNFHGHDYEFEDWDQLTAFFLDALNNEYGGRGTMIVDRSDAGMNPIVEMTSDARKYEFLHSNFTQDPLDVVNSPIVPYTQIGLDHADQMAGFIMSTAAECEDMTNHIHNVVPTIPIPVGSVSDEQMGTKPIDFSERTPGKIIAIARLSVEKQLDQLIKAVAYVHGKYPQATLDIYGYGDSWTGFKEDKKLRTLVDSQQWQSFIHFKGFRNDLTDVYNKAQMMVLTSSYEGFNLGTLESLSHGVPVVAYDIKYGPSEMITDGKNGRLVPANNLLELGQVILSLFEQPEKLAMMSEAAYGNSARFSEAMVWQHWNDRVVQPDIQAMREDHRYGNTIGNIS</sequence>
<evidence type="ECO:0000256" key="2">
    <source>
        <dbReference type="ARBA" id="ARBA00022679"/>
    </source>
</evidence>
<dbReference type="GO" id="GO:0016757">
    <property type="term" value="F:glycosyltransferase activity"/>
    <property type="evidence" value="ECO:0007669"/>
    <property type="project" value="UniProtKB-KW"/>
</dbReference>
<dbReference type="Pfam" id="PF00534">
    <property type="entry name" value="Glycos_transf_1"/>
    <property type="match status" value="1"/>
</dbReference>
<keyword evidence="1 4" id="KW-0328">Glycosyltransferase</keyword>
<dbReference type="EC" id="2.4.-.-" evidence="4"/>
<dbReference type="EMBL" id="JBHSSB010000015">
    <property type="protein sequence ID" value="MFC6294805.1"/>
    <property type="molecule type" value="Genomic_DNA"/>
</dbReference>
<evidence type="ECO:0000259" key="3">
    <source>
        <dbReference type="Pfam" id="PF00534"/>
    </source>
</evidence>
<accession>A0ABW1UFC2</accession>
<gene>
    <name evidence="4" type="ORF">ACFQH1_06290</name>
</gene>
<feature type="domain" description="Glycosyl transferase family 1" evidence="3">
    <location>
        <begin position="324"/>
        <end position="484"/>
    </location>
</feature>
<keyword evidence="2 4" id="KW-0808">Transferase</keyword>
<evidence type="ECO:0000313" key="5">
    <source>
        <dbReference type="Proteomes" id="UP001596227"/>
    </source>
</evidence>